<feature type="transmembrane region" description="Helical" evidence="8">
    <location>
        <begin position="49"/>
        <end position="68"/>
    </location>
</feature>
<feature type="transmembrane region" description="Helical" evidence="8">
    <location>
        <begin position="431"/>
        <end position="450"/>
    </location>
</feature>
<feature type="transmembrane region" description="Helical" evidence="8">
    <location>
        <begin position="239"/>
        <end position="264"/>
    </location>
</feature>
<comment type="similarity">
    <text evidence="2">Belongs to the amino acid-polyamine-organocation (APC) superfamily. Amino acid transporter (AAT) (TC 2.A.3.1) family.</text>
</comment>
<dbReference type="PANTHER" id="PTHR43495">
    <property type="entry name" value="GABA PERMEASE"/>
    <property type="match status" value="1"/>
</dbReference>
<feature type="transmembrane region" description="Helical" evidence="8">
    <location>
        <begin position="361"/>
        <end position="382"/>
    </location>
</feature>
<dbReference type="InterPro" id="IPR004840">
    <property type="entry name" value="Amino_acid_permease_CS"/>
</dbReference>
<feature type="transmembrane region" description="Helical" evidence="8">
    <location>
        <begin position="130"/>
        <end position="151"/>
    </location>
</feature>
<dbReference type="FunFam" id="1.20.1740.10:FF:000001">
    <property type="entry name" value="Amino acid permease"/>
    <property type="match status" value="1"/>
</dbReference>
<keyword evidence="3" id="KW-0813">Transport</keyword>
<feature type="transmembrane region" description="Helical" evidence="8">
    <location>
        <begin position="163"/>
        <end position="185"/>
    </location>
</feature>
<keyword evidence="4 8" id="KW-0812">Transmembrane</keyword>
<dbReference type="PIRSF" id="PIRSF006060">
    <property type="entry name" value="AA_transporter"/>
    <property type="match status" value="1"/>
</dbReference>
<dbReference type="Gene3D" id="1.20.1740.10">
    <property type="entry name" value="Amino acid/polyamine transporter I"/>
    <property type="match status" value="1"/>
</dbReference>
<feature type="transmembrane region" description="Helical" evidence="8">
    <location>
        <begin position="292"/>
        <end position="314"/>
    </location>
</feature>
<evidence type="ECO:0000256" key="1">
    <source>
        <dbReference type="ARBA" id="ARBA00004141"/>
    </source>
</evidence>
<dbReference type="GO" id="GO:0006865">
    <property type="term" value="P:amino acid transport"/>
    <property type="evidence" value="ECO:0007669"/>
    <property type="project" value="UniProtKB-KW"/>
</dbReference>
<feature type="transmembrane region" description="Helical" evidence="8">
    <location>
        <begin position="205"/>
        <end position="227"/>
    </location>
</feature>
<feature type="transmembrane region" description="Helical" evidence="8">
    <location>
        <begin position="334"/>
        <end position="355"/>
    </location>
</feature>
<feature type="transmembrane region" description="Helical" evidence="8">
    <location>
        <begin position="24"/>
        <end position="43"/>
    </location>
</feature>
<evidence type="ECO:0000256" key="6">
    <source>
        <dbReference type="ARBA" id="ARBA00022989"/>
    </source>
</evidence>
<dbReference type="GO" id="GO:0055085">
    <property type="term" value="P:transmembrane transport"/>
    <property type="evidence" value="ECO:0007669"/>
    <property type="project" value="InterPro"/>
</dbReference>
<evidence type="ECO:0000256" key="7">
    <source>
        <dbReference type="ARBA" id="ARBA00023136"/>
    </source>
</evidence>
<dbReference type="OrthoDB" id="5297508at2"/>
<keyword evidence="5" id="KW-0029">Amino-acid transport</keyword>
<dbReference type="InterPro" id="IPR004841">
    <property type="entry name" value="AA-permease/SLC12A_dom"/>
</dbReference>
<evidence type="ECO:0000256" key="8">
    <source>
        <dbReference type="SAM" id="Phobius"/>
    </source>
</evidence>
<evidence type="ECO:0000313" key="11">
    <source>
        <dbReference type="Proteomes" id="UP000320244"/>
    </source>
</evidence>
<feature type="domain" description="Amino acid permease/ SLC12A" evidence="9">
    <location>
        <begin position="21"/>
        <end position="452"/>
    </location>
</feature>
<proteinExistence type="inferred from homology"/>
<gene>
    <name evidence="10" type="ORF">FGL98_15635</name>
</gene>
<comment type="subcellular location">
    <subcellularLocation>
        <location evidence="1">Membrane</location>
        <topology evidence="1">Multi-pass membrane protein</topology>
    </subcellularLocation>
</comment>
<evidence type="ECO:0000256" key="3">
    <source>
        <dbReference type="ARBA" id="ARBA00022448"/>
    </source>
</evidence>
<dbReference type="EMBL" id="VCQV01000023">
    <property type="protein sequence ID" value="TWP34971.1"/>
    <property type="molecule type" value="Genomic_DNA"/>
</dbReference>
<keyword evidence="6 8" id="KW-1133">Transmembrane helix</keyword>
<feature type="transmembrane region" description="Helical" evidence="8">
    <location>
        <begin position="403"/>
        <end position="425"/>
    </location>
</feature>
<dbReference type="Proteomes" id="UP000320244">
    <property type="component" value="Unassembled WGS sequence"/>
</dbReference>
<dbReference type="AlphaFoldDB" id="A0A563DYC0"/>
<feature type="transmembrane region" description="Helical" evidence="8">
    <location>
        <begin position="102"/>
        <end position="124"/>
    </location>
</feature>
<dbReference type="RefSeq" id="WP_146318104.1">
    <property type="nucleotide sequence ID" value="NZ_VCQV01000023.1"/>
</dbReference>
<reference evidence="10 11" key="1">
    <citation type="submission" date="2019-05" db="EMBL/GenBank/DDBJ databases">
        <authorList>
            <person name="Lee S.D."/>
        </authorList>
    </citation>
    <scope>NUCLEOTIDE SEQUENCE [LARGE SCALE GENOMIC DNA]</scope>
    <source>
        <strain evidence="10 11">C5-26</strain>
    </source>
</reference>
<sequence length="476" mass="50654">MTEVADETEAAGLSKGLKQRHMTMIAIGGTIGAGLFVGSGTIIHAAGPASLVSFLIAGILITLVMRMLGEMAVARPTIGSFYEYAREGLGNWAGFSIGWLYWYYWVIVVAIEAVAGAAVLGKWLPSAPVWLTSLVLLALMTATNLISVAAFGEFEYWFSSIKVAAIIVFLLLGILWITGALPNSHAGVANLTQMGGFVPHGWGEVISKAVPAVGFFVGVELVTLAAAESAEPGRMVARATNAVVARVLLFYVGSMFVIVAVMPWNSQNVLGSPFVTVLDKIGIPGAGDLMNAIILTAVLSSLNSGLYATSRMLFALTQRGHAPKALVKTNSRGVPARAILIGTVVALISIGVSYVSPDKVFAFLISSYGALALFVYLLIALAQVRIRFRMQRENPEALTFKMWLFPWLSYLTIAGMAAVILAMFVSPDTRTQAALSTLSFAVLLLAYAVMVTVRKRRGLPVDPSVESASTESVEEP</sequence>
<dbReference type="PROSITE" id="PS00218">
    <property type="entry name" value="AMINO_ACID_PERMEASE_1"/>
    <property type="match status" value="1"/>
</dbReference>
<comment type="caution">
    <text evidence="10">The sequence shown here is derived from an EMBL/GenBank/DDBJ whole genome shotgun (WGS) entry which is preliminary data.</text>
</comment>
<protein>
    <submittedName>
        <fullName evidence="10">Amino acid permease</fullName>
    </submittedName>
</protein>
<evidence type="ECO:0000256" key="4">
    <source>
        <dbReference type="ARBA" id="ARBA00022692"/>
    </source>
</evidence>
<accession>A0A563DYC0</accession>
<dbReference type="Pfam" id="PF00324">
    <property type="entry name" value="AA_permease"/>
    <property type="match status" value="1"/>
</dbReference>
<keyword evidence="7 8" id="KW-0472">Membrane</keyword>
<evidence type="ECO:0000313" key="10">
    <source>
        <dbReference type="EMBL" id="TWP34971.1"/>
    </source>
</evidence>
<dbReference type="GO" id="GO:0016020">
    <property type="term" value="C:membrane"/>
    <property type="evidence" value="ECO:0007669"/>
    <property type="project" value="UniProtKB-SubCell"/>
</dbReference>
<evidence type="ECO:0000256" key="5">
    <source>
        <dbReference type="ARBA" id="ARBA00022970"/>
    </source>
</evidence>
<keyword evidence="11" id="KW-1185">Reference proteome</keyword>
<dbReference type="PANTHER" id="PTHR43495:SF5">
    <property type="entry name" value="GAMMA-AMINOBUTYRIC ACID PERMEASE"/>
    <property type="match status" value="1"/>
</dbReference>
<evidence type="ECO:0000256" key="2">
    <source>
        <dbReference type="ARBA" id="ARBA00008583"/>
    </source>
</evidence>
<name>A0A563DYC0_9MICO</name>
<evidence type="ECO:0000259" key="9">
    <source>
        <dbReference type="Pfam" id="PF00324"/>
    </source>
</evidence>
<organism evidence="10 11">
    <name type="scientific">Leekyejoonella antrihumi</name>
    <dbReference type="NCBI Taxonomy" id="1660198"/>
    <lineage>
        <taxon>Bacteria</taxon>
        <taxon>Bacillati</taxon>
        <taxon>Actinomycetota</taxon>
        <taxon>Actinomycetes</taxon>
        <taxon>Micrococcales</taxon>
        <taxon>Dermacoccaceae</taxon>
        <taxon>Leekyejoonella</taxon>
    </lineage>
</organism>
<reference evidence="10 11" key="2">
    <citation type="submission" date="2019-08" db="EMBL/GenBank/DDBJ databases">
        <title>Jejuicoccus antrihumi gen. nov., sp. nov., a new member of the family Dermacoccaceae isolated from a cave.</title>
        <authorList>
            <person name="Schumann P."/>
            <person name="Kim I.S."/>
        </authorList>
    </citation>
    <scope>NUCLEOTIDE SEQUENCE [LARGE SCALE GENOMIC DNA]</scope>
    <source>
        <strain evidence="10 11">C5-26</strain>
    </source>
</reference>